<name>A0A7G5IHQ6_9SPHN</name>
<evidence type="ECO:0000256" key="8">
    <source>
        <dbReference type="SAM" id="Phobius"/>
    </source>
</evidence>
<feature type="transmembrane region" description="Helical" evidence="8">
    <location>
        <begin position="252"/>
        <end position="271"/>
    </location>
</feature>
<keyword evidence="11" id="KW-1185">Reference proteome</keyword>
<comment type="similarity">
    <text evidence="3">Belongs to the major facilitator superfamily. TCR/Tet family.</text>
</comment>
<comment type="subcellular location">
    <subcellularLocation>
        <location evidence="2">Membrane</location>
        <topology evidence="2">Multi-pass membrane protein</topology>
    </subcellularLocation>
</comment>
<keyword evidence="5 8" id="KW-0812">Transmembrane</keyword>
<keyword evidence="6 8" id="KW-1133">Transmembrane helix</keyword>
<feature type="transmembrane region" description="Helical" evidence="8">
    <location>
        <begin position="283"/>
        <end position="299"/>
    </location>
</feature>
<evidence type="ECO:0000256" key="7">
    <source>
        <dbReference type="ARBA" id="ARBA00023136"/>
    </source>
</evidence>
<feature type="transmembrane region" description="Helical" evidence="8">
    <location>
        <begin position="102"/>
        <end position="123"/>
    </location>
</feature>
<dbReference type="PROSITE" id="PS00216">
    <property type="entry name" value="SUGAR_TRANSPORT_1"/>
    <property type="match status" value="1"/>
</dbReference>
<feature type="transmembrane region" description="Helical" evidence="8">
    <location>
        <begin position="165"/>
        <end position="188"/>
    </location>
</feature>
<dbReference type="EMBL" id="CP059851">
    <property type="protein sequence ID" value="QMW22898.1"/>
    <property type="molecule type" value="Genomic_DNA"/>
</dbReference>
<feature type="transmembrane region" description="Helical" evidence="8">
    <location>
        <begin position="209"/>
        <end position="229"/>
    </location>
</feature>
<feature type="transmembrane region" description="Helical" evidence="8">
    <location>
        <begin position="77"/>
        <end position="96"/>
    </location>
</feature>
<dbReference type="CDD" id="cd17388">
    <property type="entry name" value="MFS_TetA"/>
    <property type="match status" value="1"/>
</dbReference>
<dbReference type="PRINTS" id="PR01035">
    <property type="entry name" value="TCRTETA"/>
</dbReference>
<reference evidence="10 11" key="1">
    <citation type="submission" date="2020-07" db="EMBL/GenBank/DDBJ databases">
        <title>Complete genome sequence for Sandaracinobacter sp. M6.</title>
        <authorList>
            <person name="Tang Y."/>
            <person name="Liu Q."/>
            <person name="Guo Z."/>
            <person name="Lei P."/>
            <person name="Huang B."/>
        </authorList>
    </citation>
    <scope>NUCLEOTIDE SEQUENCE [LARGE SCALE GENOMIC DNA]</scope>
    <source>
        <strain evidence="10 11">M6</strain>
    </source>
</reference>
<feature type="transmembrane region" description="Helical" evidence="8">
    <location>
        <begin position="46"/>
        <end position="65"/>
    </location>
</feature>
<accession>A0A7G5IHQ6</accession>
<dbReference type="PANTHER" id="PTHR23504:SF15">
    <property type="entry name" value="MAJOR FACILITATOR SUPERFAMILY (MFS) PROFILE DOMAIN-CONTAINING PROTEIN"/>
    <property type="match status" value="1"/>
</dbReference>
<sequence>MPRNLPLTFIVLTVLLDSIGFGIVIPVFPSLITDLTGKGLAEAATIGGWLGMAYAVIQFLFAPVMGNLSDRFGRKPVLLACLAAFTVDYLIAAFAPSIGWLLLARLIAGITGASFSVAYAYIADITPPAKRAETFGLLSVAFGIGFIVGPALGGLVAAWGVHAPFLLAAGLAALNFLLGALVLPESLSAEKRRPFDWRRANPLGALKQVRALGGAIGWIAVGLFAWFIAHQSLQGLWNFYASYRYGWGAKEVGWSLTAVGVGSVLVQWFLIKRAIARLGERRTALLGIVCGVIAFTLYGAAFVPWIGLVGIVFGSIAGMAYPSIQAMMSMMTPEDAQGELQGAMSALSSLAVIIGPPLMTQLFALFSGAGAIAEAPGVPYFLAAALAAFTFLMVRRAPPVKKPG</sequence>
<evidence type="ECO:0000256" key="6">
    <source>
        <dbReference type="ARBA" id="ARBA00022989"/>
    </source>
</evidence>
<dbReference type="InterPro" id="IPR005829">
    <property type="entry name" value="Sugar_transporter_CS"/>
</dbReference>
<evidence type="ECO:0000259" key="9">
    <source>
        <dbReference type="PROSITE" id="PS50850"/>
    </source>
</evidence>
<dbReference type="InterPro" id="IPR001958">
    <property type="entry name" value="Tet-R_TetA/multi-R_MdtG-like"/>
</dbReference>
<dbReference type="PROSITE" id="PS50850">
    <property type="entry name" value="MFS"/>
    <property type="match status" value="1"/>
</dbReference>
<evidence type="ECO:0000256" key="3">
    <source>
        <dbReference type="ARBA" id="ARBA00007520"/>
    </source>
</evidence>
<evidence type="ECO:0000256" key="1">
    <source>
        <dbReference type="ARBA" id="ARBA00003279"/>
    </source>
</evidence>
<dbReference type="SUPFAM" id="SSF103473">
    <property type="entry name" value="MFS general substrate transporter"/>
    <property type="match status" value="1"/>
</dbReference>
<dbReference type="InterPro" id="IPR020846">
    <property type="entry name" value="MFS_dom"/>
</dbReference>
<gene>
    <name evidence="10" type="ORF">H3309_16650</name>
</gene>
<keyword evidence="7 8" id="KW-0472">Membrane</keyword>
<comment type="function">
    <text evidence="1">Resistance to tetracycline by an active tetracycline efflux. This is an energy-dependent process that decreases the accumulation of the antibiotic in whole cells. This protein functions as a metal-tetracycline/H(+) antiporter.</text>
</comment>
<evidence type="ECO:0000313" key="10">
    <source>
        <dbReference type="EMBL" id="QMW22898.1"/>
    </source>
</evidence>
<evidence type="ECO:0000313" key="11">
    <source>
        <dbReference type="Proteomes" id="UP000515292"/>
    </source>
</evidence>
<protein>
    <submittedName>
        <fullName evidence="10">TCR/Tet family MFS transporter</fullName>
    </submittedName>
</protein>
<dbReference type="PANTHER" id="PTHR23504">
    <property type="entry name" value="MAJOR FACILITATOR SUPERFAMILY DOMAIN-CONTAINING PROTEIN 10"/>
    <property type="match status" value="1"/>
</dbReference>
<proteinExistence type="inferred from homology"/>
<evidence type="ECO:0000256" key="4">
    <source>
        <dbReference type="ARBA" id="ARBA00022448"/>
    </source>
</evidence>
<feature type="transmembrane region" description="Helical" evidence="8">
    <location>
        <begin position="378"/>
        <end position="394"/>
    </location>
</feature>
<feature type="transmembrane region" description="Helical" evidence="8">
    <location>
        <begin position="135"/>
        <end position="159"/>
    </location>
</feature>
<dbReference type="InterPro" id="IPR036259">
    <property type="entry name" value="MFS_trans_sf"/>
</dbReference>
<dbReference type="InterPro" id="IPR011701">
    <property type="entry name" value="MFS"/>
</dbReference>
<dbReference type="Proteomes" id="UP000515292">
    <property type="component" value="Chromosome"/>
</dbReference>
<dbReference type="Pfam" id="PF07690">
    <property type="entry name" value="MFS_1"/>
    <property type="match status" value="1"/>
</dbReference>
<feature type="transmembrane region" description="Helical" evidence="8">
    <location>
        <begin position="305"/>
        <end position="324"/>
    </location>
</feature>
<dbReference type="Gene3D" id="1.20.1250.20">
    <property type="entry name" value="MFS general substrate transporter like domains"/>
    <property type="match status" value="1"/>
</dbReference>
<dbReference type="GO" id="GO:0022857">
    <property type="term" value="F:transmembrane transporter activity"/>
    <property type="evidence" value="ECO:0007669"/>
    <property type="project" value="InterPro"/>
</dbReference>
<keyword evidence="4" id="KW-0813">Transport</keyword>
<dbReference type="KEGG" id="sand:H3309_16650"/>
<evidence type="ECO:0000256" key="5">
    <source>
        <dbReference type="ARBA" id="ARBA00022692"/>
    </source>
</evidence>
<feature type="domain" description="Major facilitator superfamily (MFS) profile" evidence="9">
    <location>
        <begin position="6"/>
        <end position="402"/>
    </location>
</feature>
<dbReference type="RefSeq" id="WP_182296221.1">
    <property type="nucleotide sequence ID" value="NZ_CP059851.1"/>
</dbReference>
<dbReference type="AlphaFoldDB" id="A0A7G5IHQ6"/>
<organism evidence="10 11">
    <name type="scientific">Sandaracinobacteroides saxicola</name>
    <dbReference type="NCBI Taxonomy" id="2759707"/>
    <lineage>
        <taxon>Bacteria</taxon>
        <taxon>Pseudomonadati</taxon>
        <taxon>Pseudomonadota</taxon>
        <taxon>Alphaproteobacteria</taxon>
        <taxon>Sphingomonadales</taxon>
        <taxon>Sphingosinicellaceae</taxon>
        <taxon>Sandaracinobacteroides</taxon>
    </lineage>
</organism>
<evidence type="ECO:0000256" key="2">
    <source>
        <dbReference type="ARBA" id="ARBA00004141"/>
    </source>
</evidence>
<dbReference type="GO" id="GO:0016020">
    <property type="term" value="C:membrane"/>
    <property type="evidence" value="ECO:0007669"/>
    <property type="project" value="UniProtKB-SubCell"/>
</dbReference>
<feature type="transmembrane region" description="Helical" evidence="8">
    <location>
        <begin position="345"/>
        <end position="366"/>
    </location>
</feature>